<organism evidence="17 18">
    <name type="scientific">Streptococcus zalophi</name>
    <dbReference type="NCBI Taxonomy" id="640031"/>
    <lineage>
        <taxon>Bacteria</taxon>
        <taxon>Bacillati</taxon>
        <taxon>Bacillota</taxon>
        <taxon>Bacilli</taxon>
        <taxon>Lactobacillales</taxon>
        <taxon>Streptococcaceae</taxon>
        <taxon>Streptococcus</taxon>
    </lineage>
</organism>
<evidence type="ECO:0000256" key="4">
    <source>
        <dbReference type="ARBA" id="ARBA00022692"/>
    </source>
</evidence>
<name>A0A934P931_9STRE</name>
<dbReference type="Pfam" id="PF00403">
    <property type="entry name" value="HMA"/>
    <property type="match status" value="1"/>
</dbReference>
<dbReference type="NCBIfam" id="TIGR01494">
    <property type="entry name" value="ATPase_P-type"/>
    <property type="match status" value="1"/>
</dbReference>
<dbReference type="InterPro" id="IPR001757">
    <property type="entry name" value="P_typ_ATPase"/>
</dbReference>
<comment type="similarity">
    <text evidence="2 15">Belongs to the cation transport ATPase (P-type) (TC 3.A.3) family. Type IB subfamily.</text>
</comment>
<dbReference type="SUPFAM" id="SSF56784">
    <property type="entry name" value="HAD-like"/>
    <property type="match status" value="1"/>
</dbReference>
<evidence type="ECO:0000256" key="6">
    <source>
        <dbReference type="ARBA" id="ARBA00022741"/>
    </source>
</evidence>
<dbReference type="SFLD" id="SFLDG00002">
    <property type="entry name" value="C1.7:_P-type_atpase_like"/>
    <property type="match status" value="1"/>
</dbReference>
<dbReference type="InterPro" id="IPR018303">
    <property type="entry name" value="ATPase_P-typ_P_site"/>
</dbReference>
<keyword evidence="8 15" id="KW-0067">ATP-binding</keyword>
<keyword evidence="12" id="KW-0406">Ion transport</keyword>
<dbReference type="InterPro" id="IPR044492">
    <property type="entry name" value="P_typ_ATPase_HD_dom"/>
</dbReference>
<dbReference type="InterPro" id="IPR017969">
    <property type="entry name" value="Heavy-metal-associated_CS"/>
</dbReference>
<gene>
    <name evidence="17" type="ORF">JHK64_01170</name>
</gene>
<dbReference type="Proteomes" id="UP000644875">
    <property type="component" value="Unassembled WGS sequence"/>
</dbReference>
<feature type="transmembrane region" description="Helical" evidence="15">
    <location>
        <begin position="93"/>
        <end position="116"/>
    </location>
</feature>
<dbReference type="Gene3D" id="3.40.50.1000">
    <property type="entry name" value="HAD superfamily/HAD-like"/>
    <property type="match status" value="1"/>
</dbReference>
<keyword evidence="18" id="KW-1185">Reference proteome</keyword>
<dbReference type="Pfam" id="PF00702">
    <property type="entry name" value="Hydrolase"/>
    <property type="match status" value="1"/>
</dbReference>
<dbReference type="GO" id="GO:0043682">
    <property type="term" value="F:P-type divalent copper transporter activity"/>
    <property type="evidence" value="ECO:0007669"/>
    <property type="project" value="TreeGrafter"/>
</dbReference>
<evidence type="ECO:0000313" key="18">
    <source>
        <dbReference type="Proteomes" id="UP000644875"/>
    </source>
</evidence>
<dbReference type="PRINTS" id="PR00943">
    <property type="entry name" value="CUATPASE"/>
</dbReference>
<keyword evidence="11" id="KW-0186">Copper</keyword>
<dbReference type="PROSITE" id="PS00154">
    <property type="entry name" value="ATPASE_E1_E2"/>
    <property type="match status" value="1"/>
</dbReference>
<dbReference type="FunFam" id="2.70.150.10:FF:000002">
    <property type="entry name" value="Copper-transporting ATPase 1, putative"/>
    <property type="match status" value="1"/>
</dbReference>
<dbReference type="Gene3D" id="2.70.150.10">
    <property type="entry name" value="Calcium-transporting ATPase, cytoplasmic transduction domain A"/>
    <property type="match status" value="1"/>
</dbReference>
<dbReference type="GO" id="GO:0140581">
    <property type="term" value="F:P-type monovalent copper transporter activity"/>
    <property type="evidence" value="ECO:0007669"/>
    <property type="project" value="UniProtKB-EC"/>
</dbReference>
<dbReference type="CDD" id="cd00371">
    <property type="entry name" value="HMA"/>
    <property type="match status" value="1"/>
</dbReference>
<comment type="catalytic activity">
    <reaction evidence="14">
        <text>Cu(+)(in) + ATP + H2O = Cu(+)(out) + ADP + phosphate + H(+)</text>
        <dbReference type="Rhea" id="RHEA:25792"/>
        <dbReference type="ChEBI" id="CHEBI:15377"/>
        <dbReference type="ChEBI" id="CHEBI:15378"/>
        <dbReference type="ChEBI" id="CHEBI:30616"/>
        <dbReference type="ChEBI" id="CHEBI:43474"/>
        <dbReference type="ChEBI" id="CHEBI:49552"/>
        <dbReference type="ChEBI" id="CHEBI:456216"/>
        <dbReference type="EC" id="7.2.2.8"/>
    </reaction>
</comment>
<keyword evidence="13 15" id="KW-0472">Membrane</keyword>
<dbReference type="PROSITE" id="PS01047">
    <property type="entry name" value="HMA_1"/>
    <property type="match status" value="1"/>
</dbReference>
<dbReference type="GO" id="GO:0005507">
    <property type="term" value="F:copper ion binding"/>
    <property type="evidence" value="ECO:0007669"/>
    <property type="project" value="TreeGrafter"/>
</dbReference>
<evidence type="ECO:0000256" key="7">
    <source>
        <dbReference type="ARBA" id="ARBA00022796"/>
    </source>
</evidence>
<dbReference type="SUPFAM" id="SSF55008">
    <property type="entry name" value="HMA, heavy metal-associated domain"/>
    <property type="match status" value="1"/>
</dbReference>
<feature type="transmembrane region" description="Helical" evidence="15">
    <location>
        <begin position="193"/>
        <end position="211"/>
    </location>
</feature>
<feature type="transmembrane region" description="Helical" evidence="15">
    <location>
        <begin position="348"/>
        <end position="368"/>
    </location>
</feature>
<evidence type="ECO:0000256" key="2">
    <source>
        <dbReference type="ARBA" id="ARBA00006024"/>
    </source>
</evidence>
<keyword evidence="10 15" id="KW-1133">Transmembrane helix</keyword>
<evidence type="ECO:0000256" key="8">
    <source>
        <dbReference type="ARBA" id="ARBA00022840"/>
    </source>
</evidence>
<dbReference type="InterPro" id="IPR059000">
    <property type="entry name" value="ATPase_P-type_domA"/>
</dbReference>
<dbReference type="PANTHER" id="PTHR43520">
    <property type="entry name" value="ATP7, ISOFORM B"/>
    <property type="match status" value="1"/>
</dbReference>
<reference evidence="17 18" key="1">
    <citation type="journal article" date="2021" name="Int. J. Syst. Evol. Microbiol.">
        <title>Streptococcus vicugnae sp. nov., isolated from faeces of alpacas (Vicugna pacos) and cattle (Bos taurus), Streptococcus zalophi sp. nov., and Streptococcus pacificus sp. nov., isolated from respiratory tract of California sea lions (Zalophus californianus).</title>
        <authorList>
            <person name="Volokhov D.V."/>
            <person name="Zagorodnyaya T.A."/>
            <person name="Shen Z."/>
            <person name="Blom J."/>
            <person name="Furtak V.A."/>
            <person name="Eisenberg T."/>
            <person name="Fan P."/>
            <person name="Jeong K.C."/>
            <person name="Gao Y."/>
            <person name="Zhang S."/>
            <person name="Amselle M."/>
        </authorList>
    </citation>
    <scope>NUCLEOTIDE SEQUENCE [LARGE SCALE GENOMIC DNA]</scope>
    <source>
        <strain evidence="18">CSL7508-lung</strain>
    </source>
</reference>
<dbReference type="GO" id="GO:0016887">
    <property type="term" value="F:ATP hydrolysis activity"/>
    <property type="evidence" value="ECO:0007669"/>
    <property type="project" value="InterPro"/>
</dbReference>
<evidence type="ECO:0000259" key="16">
    <source>
        <dbReference type="PROSITE" id="PS50846"/>
    </source>
</evidence>
<feature type="transmembrane region" description="Helical" evidence="15">
    <location>
        <begin position="128"/>
        <end position="145"/>
    </location>
</feature>
<dbReference type="SUPFAM" id="SSF81665">
    <property type="entry name" value="Calcium ATPase, transmembrane domain M"/>
    <property type="match status" value="1"/>
</dbReference>
<dbReference type="PROSITE" id="PS50846">
    <property type="entry name" value="HMA_2"/>
    <property type="match status" value="1"/>
</dbReference>
<keyword evidence="4 15" id="KW-0812">Transmembrane</keyword>
<evidence type="ECO:0000256" key="1">
    <source>
        <dbReference type="ARBA" id="ARBA00004651"/>
    </source>
</evidence>
<dbReference type="Gene3D" id="3.30.70.100">
    <property type="match status" value="1"/>
</dbReference>
<dbReference type="PRINTS" id="PR00119">
    <property type="entry name" value="CATATPASE"/>
</dbReference>
<evidence type="ECO:0000256" key="11">
    <source>
        <dbReference type="ARBA" id="ARBA00023008"/>
    </source>
</evidence>
<feature type="transmembrane region" description="Helical" evidence="15">
    <location>
        <begin position="687"/>
        <end position="709"/>
    </location>
</feature>
<dbReference type="AlphaFoldDB" id="A0A934P931"/>
<keyword evidence="12" id="KW-0813">Transport</keyword>
<dbReference type="PANTHER" id="PTHR43520:SF8">
    <property type="entry name" value="P-TYPE CU(+) TRANSPORTER"/>
    <property type="match status" value="1"/>
</dbReference>
<keyword evidence="15" id="KW-1003">Cell membrane</keyword>
<dbReference type="InterPro" id="IPR023299">
    <property type="entry name" value="ATPase_P-typ_cyto_dom_N"/>
</dbReference>
<protein>
    <recommendedName>
        <fullName evidence="3">P-type Cu(+) transporter</fullName>
        <ecNumber evidence="3">7.2.2.8</ecNumber>
    </recommendedName>
</protein>
<keyword evidence="5 15" id="KW-0479">Metal-binding</keyword>
<evidence type="ECO:0000256" key="9">
    <source>
        <dbReference type="ARBA" id="ARBA00022967"/>
    </source>
</evidence>
<dbReference type="FunFam" id="3.30.70.100:FF:000005">
    <property type="entry name" value="Copper-exporting P-type ATPase A"/>
    <property type="match status" value="1"/>
</dbReference>
<evidence type="ECO:0000256" key="14">
    <source>
        <dbReference type="ARBA" id="ARBA00049289"/>
    </source>
</evidence>
<evidence type="ECO:0000256" key="10">
    <source>
        <dbReference type="ARBA" id="ARBA00022989"/>
    </source>
</evidence>
<dbReference type="CDD" id="cd02094">
    <property type="entry name" value="P-type_ATPase_Cu-like"/>
    <property type="match status" value="1"/>
</dbReference>
<dbReference type="EC" id="7.2.2.8" evidence="3"/>
<evidence type="ECO:0000256" key="5">
    <source>
        <dbReference type="ARBA" id="ARBA00022723"/>
    </source>
</evidence>
<keyword evidence="6 15" id="KW-0547">Nucleotide-binding</keyword>
<keyword evidence="9" id="KW-1278">Translocase</keyword>
<feature type="transmembrane region" description="Helical" evidence="15">
    <location>
        <begin position="165"/>
        <end position="187"/>
    </location>
</feature>
<dbReference type="InterPro" id="IPR036163">
    <property type="entry name" value="HMA_dom_sf"/>
</dbReference>
<dbReference type="InterPro" id="IPR008250">
    <property type="entry name" value="ATPase_P-typ_transduc_dom_A_sf"/>
</dbReference>
<accession>A0A934P931</accession>
<dbReference type="NCBIfam" id="TIGR01511">
    <property type="entry name" value="ATPase-IB1_Cu"/>
    <property type="match status" value="1"/>
</dbReference>
<dbReference type="InterPro" id="IPR006121">
    <property type="entry name" value="HMA_dom"/>
</dbReference>
<evidence type="ECO:0000256" key="12">
    <source>
        <dbReference type="ARBA" id="ARBA00023065"/>
    </source>
</evidence>
<dbReference type="PROSITE" id="PS01229">
    <property type="entry name" value="COF_2"/>
    <property type="match status" value="1"/>
</dbReference>
<dbReference type="GO" id="GO:0055070">
    <property type="term" value="P:copper ion homeostasis"/>
    <property type="evidence" value="ECO:0007669"/>
    <property type="project" value="TreeGrafter"/>
</dbReference>
<dbReference type="EMBL" id="JAENBP010000001">
    <property type="protein sequence ID" value="MBJ8349240.1"/>
    <property type="molecule type" value="Genomic_DNA"/>
</dbReference>
<evidence type="ECO:0000256" key="3">
    <source>
        <dbReference type="ARBA" id="ARBA00012517"/>
    </source>
</evidence>
<dbReference type="SFLD" id="SFLDS00003">
    <property type="entry name" value="Haloacid_Dehalogenase"/>
    <property type="match status" value="1"/>
</dbReference>
<dbReference type="InterPro" id="IPR036412">
    <property type="entry name" value="HAD-like_sf"/>
</dbReference>
<keyword evidence="7" id="KW-0187">Copper transport</keyword>
<comment type="caution">
    <text evidence="17">The sequence shown here is derived from an EMBL/GenBank/DDBJ whole genome shotgun (WGS) entry which is preliminary data.</text>
</comment>
<proteinExistence type="inferred from homology"/>
<dbReference type="SFLD" id="SFLDF00027">
    <property type="entry name" value="p-type_atpase"/>
    <property type="match status" value="1"/>
</dbReference>
<comment type="subcellular location">
    <subcellularLocation>
        <location evidence="1">Cell membrane</location>
        <topology evidence="1">Multi-pass membrane protein</topology>
    </subcellularLocation>
</comment>
<dbReference type="InterPro" id="IPR023298">
    <property type="entry name" value="ATPase_P-typ_TM_dom_sf"/>
</dbReference>
<feature type="transmembrane region" description="Helical" evidence="15">
    <location>
        <begin position="715"/>
        <end position="734"/>
    </location>
</feature>
<dbReference type="GO" id="GO:0005524">
    <property type="term" value="F:ATP binding"/>
    <property type="evidence" value="ECO:0007669"/>
    <property type="project" value="UniProtKB-UniRule"/>
</dbReference>
<feature type="transmembrane region" description="Helical" evidence="15">
    <location>
        <begin position="374"/>
        <end position="395"/>
    </location>
</feature>
<evidence type="ECO:0000313" key="17">
    <source>
        <dbReference type="EMBL" id="MBJ8349240.1"/>
    </source>
</evidence>
<dbReference type="InterPro" id="IPR027256">
    <property type="entry name" value="P-typ_ATPase_IB"/>
</dbReference>
<dbReference type="NCBIfam" id="TIGR01525">
    <property type="entry name" value="ATPase-IB_hvy"/>
    <property type="match status" value="1"/>
</dbReference>
<dbReference type="Pfam" id="PF00122">
    <property type="entry name" value="E1-E2_ATPase"/>
    <property type="match status" value="1"/>
</dbReference>
<dbReference type="InterPro" id="IPR023214">
    <property type="entry name" value="HAD_sf"/>
</dbReference>
<feature type="domain" description="HMA" evidence="16">
    <location>
        <begin position="2"/>
        <end position="68"/>
    </location>
</feature>
<evidence type="ECO:0000256" key="15">
    <source>
        <dbReference type="RuleBase" id="RU362081"/>
    </source>
</evidence>
<evidence type="ECO:0000256" key="13">
    <source>
        <dbReference type="ARBA" id="ARBA00023136"/>
    </source>
</evidence>
<dbReference type="Gene3D" id="3.40.1110.10">
    <property type="entry name" value="Calcium-transporting ATPase, cytoplasmic domain N"/>
    <property type="match status" value="1"/>
</dbReference>
<dbReference type="SUPFAM" id="SSF81653">
    <property type="entry name" value="Calcium ATPase, transduction domain A"/>
    <property type="match status" value="1"/>
</dbReference>
<dbReference type="GO" id="GO:0005886">
    <property type="term" value="C:plasma membrane"/>
    <property type="evidence" value="ECO:0007669"/>
    <property type="project" value="UniProtKB-SubCell"/>
</dbReference>
<sequence length="741" mass="80672">MAKDVFLIDGMTCASCVANVENSIKKIESVDDVVVNLTTEKMTVNYNETELSKDDIISAVQRAGYDAKLFSGDKSESIENREERKLLVMKKRLTGSIIFTIPLFYLSMGSMIGMPIPTVLSPETNPTIFALVLLLLTIPVVLLNYHFYTNGFKALFALRANMDSLVALATTAAFLYSIYGTIAVFQGHIHSHLYYESVAVILTLITLGKYLELISRGKTSQAIKKLLALSAKEATILQDGKEIKLAVDDVTVGQQVIVKPGERIPLDGIIIKGHSTVDESMLTGESLPIEKAEGHKVYAGTMNGKGRLIYQVEKVSKDSFLSQIIKLVEDAQQTKAPIAKIADQVSGIFVPIVIALAIISGLFWFFILGESFQFAMTVAVSVLVIACPCALGLATPTAIMVGTGMAAEKGILFKRGDALELAHQADTIVFDKTGTITEGKPEVASLFVYGLEKEDLLRYLASFEAMSEHPLAQAIVKEAEEQQLTLLEVDHFESLTGFGIKGQIDSSEFLIGNDTLMAREGISLEQVKLDFEAMTLSGQTPIFISKDKQLIGLVGVADKIKKDSKETIRRLQEMGKDVVMLTGDHHQTAQAIAKELNIKTIFSQVLPNEKQEVVLTLKEKGKKVAMVGDGINDAPALVTADIGIALGSGTDIAIESADIILVRPDMLDLITLLSVSRLTIKTIKENLFWAFIYNVLMIPIAMGILYGINGLLLDPMLAGLAMSFSSVSVVLNALRLKNRKL</sequence>
<dbReference type="RefSeq" id="WP_199567167.1">
    <property type="nucleotide sequence ID" value="NZ_JAENBP010000001.1"/>
</dbReference>